<evidence type="ECO:0000259" key="2">
    <source>
        <dbReference type="Pfam" id="PF13439"/>
    </source>
</evidence>
<feature type="domain" description="Glycosyl transferase family 1" evidence="1">
    <location>
        <begin position="180"/>
        <end position="339"/>
    </location>
</feature>
<dbReference type="CDD" id="cd03820">
    <property type="entry name" value="GT4_AmsD-like"/>
    <property type="match status" value="1"/>
</dbReference>
<reference evidence="4" key="1">
    <citation type="submission" date="2018-11" db="EMBL/GenBank/DDBJ databases">
        <title>FDA dAtabase for Regulatory Grade micrObial Sequences (FDA-ARGOS): Supporting development and validation of Infectious Disease Dx tests.</title>
        <authorList>
            <person name="Goldberg B."/>
            <person name="Campos J."/>
            <person name="Tallon L."/>
            <person name="Sadzewicz L."/>
            <person name="Zhao X."/>
            <person name="Vavikolanu K."/>
            <person name="Mehta A."/>
            <person name="Aluvathingal J."/>
            <person name="Nadendla S."/>
            <person name="Geyer C."/>
            <person name="Nandy P."/>
            <person name="Yan Y."/>
            <person name="Sichtig H."/>
        </authorList>
    </citation>
    <scope>NUCLEOTIDE SEQUENCE [LARGE SCALE GENOMIC DNA]</scope>
    <source>
        <strain evidence="4">FDAARGOS_614</strain>
    </source>
</reference>
<gene>
    <name evidence="3" type="ORF">EHF44_09310</name>
</gene>
<dbReference type="OrthoDB" id="570545at2"/>
<keyword evidence="3" id="KW-0808">Transferase</keyword>
<name>A0A3G8H2C6_9BURK</name>
<dbReference type="Pfam" id="PF13439">
    <property type="entry name" value="Glyco_transf_4"/>
    <property type="match status" value="1"/>
</dbReference>
<evidence type="ECO:0000313" key="4">
    <source>
        <dbReference type="Proteomes" id="UP000270411"/>
    </source>
</evidence>
<proteinExistence type="predicted"/>
<dbReference type="AlphaFoldDB" id="A0A3G8H2C6"/>
<dbReference type="Gene3D" id="3.40.50.2000">
    <property type="entry name" value="Glycogen Phosphorylase B"/>
    <property type="match status" value="2"/>
</dbReference>
<dbReference type="EMBL" id="CP033969">
    <property type="protein sequence ID" value="AZG13632.1"/>
    <property type="molecule type" value="Genomic_DNA"/>
</dbReference>
<dbReference type="PANTHER" id="PTHR12526:SF630">
    <property type="entry name" value="GLYCOSYLTRANSFERASE"/>
    <property type="match status" value="1"/>
</dbReference>
<dbReference type="Proteomes" id="UP000270411">
    <property type="component" value="Chromosome 1"/>
</dbReference>
<feature type="domain" description="Glycosyltransferase subfamily 4-like N-terminal" evidence="2">
    <location>
        <begin position="19"/>
        <end position="171"/>
    </location>
</feature>
<dbReference type="GO" id="GO:0016757">
    <property type="term" value="F:glycosyltransferase activity"/>
    <property type="evidence" value="ECO:0007669"/>
    <property type="project" value="InterPro"/>
</dbReference>
<protein>
    <submittedName>
        <fullName evidence="3">Glycosyltransferase family 4 protein</fullName>
    </submittedName>
</protein>
<dbReference type="PANTHER" id="PTHR12526">
    <property type="entry name" value="GLYCOSYLTRANSFERASE"/>
    <property type="match status" value="1"/>
</dbReference>
<dbReference type="SUPFAM" id="SSF53756">
    <property type="entry name" value="UDP-Glycosyltransferase/glycogen phosphorylase"/>
    <property type="match status" value="1"/>
</dbReference>
<accession>A0A3G8H2C6</accession>
<dbReference type="Pfam" id="PF00534">
    <property type="entry name" value="Glycos_transf_1"/>
    <property type="match status" value="1"/>
</dbReference>
<dbReference type="KEGG" id="cpau:EHF44_09310"/>
<evidence type="ECO:0000259" key="1">
    <source>
        <dbReference type="Pfam" id="PF00534"/>
    </source>
</evidence>
<evidence type="ECO:0000313" key="3">
    <source>
        <dbReference type="EMBL" id="AZG13632.1"/>
    </source>
</evidence>
<organism evidence="3 4">
    <name type="scientific">Cupriavidus pauculus</name>
    <dbReference type="NCBI Taxonomy" id="82633"/>
    <lineage>
        <taxon>Bacteria</taxon>
        <taxon>Pseudomonadati</taxon>
        <taxon>Pseudomonadota</taxon>
        <taxon>Betaproteobacteria</taxon>
        <taxon>Burkholderiales</taxon>
        <taxon>Burkholderiaceae</taxon>
        <taxon>Cupriavidus</taxon>
    </lineage>
</organism>
<dbReference type="InterPro" id="IPR028098">
    <property type="entry name" value="Glyco_trans_4-like_N"/>
</dbReference>
<sequence length="373" mass="41159">MTSRPTVCFLTGTLNAFAGAERMTAVIANALAERGYRVRILSLWDQASVFPLHRNIVHDALFASRPSFKRQYFATVAGIRRFVRQQQIDVLVEVDTMLTLFTVPATLGMTVRRIAWEHCHFDEDLGRRARRVARWVAGRFNQAIVVLTQRDQQVWLARVRPRGRVEVIANPLPFPFPAAPSPGTEHCVLAVGRLTRAKGFDVLLQAWSMVAPSAPGWVLKIVGEGEDRAALERMALALNLGDAVTMPGAQHRVEDCYRDAAIFCLSSRYEGFGLVLIEAMSFGLGIVSTDCEAGPREILRHGDNALVSANGNPQALAEALKQLIQDEACRRRLGQAARADAMAYSLDRVVGQWIDVLAIDADEAGQRSLQAES</sequence>
<dbReference type="InterPro" id="IPR001296">
    <property type="entry name" value="Glyco_trans_1"/>
</dbReference>
<dbReference type="RefSeq" id="WP_124683486.1">
    <property type="nucleotide sequence ID" value="NZ_CP033969.1"/>
</dbReference>